<evidence type="ECO:0000313" key="4">
    <source>
        <dbReference type="Proteomes" id="UP000199011"/>
    </source>
</evidence>
<name>A0A1I4ZWM8_9GAMM</name>
<evidence type="ECO:0000313" key="3">
    <source>
        <dbReference type="EMBL" id="SFN54648.1"/>
    </source>
</evidence>
<evidence type="ECO:0000256" key="2">
    <source>
        <dbReference type="ARBA" id="ARBA00044192"/>
    </source>
</evidence>
<dbReference type="AlphaFoldDB" id="A0A1I4ZWM8"/>
<dbReference type="Proteomes" id="UP000199011">
    <property type="component" value="Unassembled WGS sequence"/>
</dbReference>
<sequence>MLRQSIRRRRRWMEGQTRRNFRIYTARKIGAYKRRRSILFIHNAEWV</sequence>
<evidence type="ECO:0000256" key="1">
    <source>
        <dbReference type="ARBA" id="ARBA00043959"/>
    </source>
</evidence>
<comment type="similarity">
    <text evidence="1">Belongs to the YciY family.</text>
</comment>
<dbReference type="InterPro" id="IPR049586">
    <property type="entry name" value="YciY"/>
</dbReference>
<dbReference type="EMBL" id="FOVO01000008">
    <property type="protein sequence ID" value="SFN54648.1"/>
    <property type="molecule type" value="Genomic_DNA"/>
</dbReference>
<protein>
    <recommendedName>
        <fullName evidence="2">Uncharacterized protein YciY</fullName>
    </recommendedName>
</protein>
<keyword evidence="4" id="KW-1185">Reference proteome</keyword>
<organism evidence="3 4">
    <name type="scientific">Xenorhabdus japonica</name>
    <dbReference type="NCBI Taxonomy" id="53341"/>
    <lineage>
        <taxon>Bacteria</taxon>
        <taxon>Pseudomonadati</taxon>
        <taxon>Pseudomonadota</taxon>
        <taxon>Gammaproteobacteria</taxon>
        <taxon>Enterobacterales</taxon>
        <taxon>Morganellaceae</taxon>
        <taxon>Xenorhabdus</taxon>
    </lineage>
</organism>
<dbReference type="STRING" id="53341.SAMN05421579_10829"/>
<reference evidence="4" key="1">
    <citation type="submission" date="2016-10" db="EMBL/GenBank/DDBJ databases">
        <authorList>
            <person name="Varghese N."/>
            <person name="Submissions S."/>
        </authorList>
    </citation>
    <scope>NUCLEOTIDE SEQUENCE [LARGE SCALE GENOMIC DNA]</scope>
    <source>
        <strain evidence="4">DSM 16522</strain>
    </source>
</reference>
<dbReference type="NCBIfam" id="NF033701">
    <property type="entry name" value="yciY_fam"/>
    <property type="match status" value="1"/>
</dbReference>
<accession>A0A1I4ZWM8</accession>
<gene>
    <name evidence="3" type="ORF">SAMN05421579_10829</name>
</gene>
<proteinExistence type="inferred from homology"/>
<dbReference type="Pfam" id="PF26518">
    <property type="entry name" value="YciY"/>
    <property type="match status" value="1"/>
</dbReference>